<dbReference type="EMBL" id="SHNP01000001">
    <property type="protein sequence ID" value="MCX2972499.1"/>
    <property type="molecule type" value="Genomic_DNA"/>
</dbReference>
<keyword evidence="7" id="KW-0448">Lipopolysaccharide biosynthesis</keyword>
<proteinExistence type="inferred from homology"/>
<evidence type="ECO:0000256" key="1">
    <source>
        <dbReference type="ARBA" id="ARBA00001946"/>
    </source>
</evidence>
<dbReference type="CDD" id="cd01630">
    <property type="entry name" value="HAD_KDO-like"/>
    <property type="match status" value="1"/>
</dbReference>
<evidence type="ECO:0000256" key="7">
    <source>
        <dbReference type="PIRNR" id="PIRNR006118"/>
    </source>
</evidence>
<keyword evidence="9" id="KW-1185">Reference proteome</keyword>
<comment type="cofactor">
    <cofactor evidence="1 7">
        <name>Mg(2+)</name>
        <dbReference type="ChEBI" id="CHEBI:18420"/>
    </cofactor>
</comment>
<sequence>MNDLSMRAQKIRMLALDVDGVLTDGCIYYGSEGEELKSFSIKDGLGIKLLQQDEIEVVIITGRSSEIVARRAQELGIAEVVQGREDKITALREICSHRQLNTDQCAYMGDDLPDLAAVRAAGIGMAPADAADQLRAAADWISEFNGGAGAVRQACEQLLSWRGSLKQRLADFD</sequence>
<evidence type="ECO:0000313" key="9">
    <source>
        <dbReference type="Proteomes" id="UP001143307"/>
    </source>
</evidence>
<comment type="subunit">
    <text evidence="3 7">Homotetramer.</text>
</comment>
<evidence type="ECO:0000256" key="2">
    <source>
        <dbReference type="ARBA" id="ARBA00005893"/>
    </source>
</evidence>
<dbReference type="PANTHER" id="PTHR21485">
    <property type="entry name" value="HAD SUPERFAMILY MEMBERS CMAS AND KDSC"/>
    <property type="match status" value="1"/>
</dbReference>
<dbReference type="EC" id="3.1.3.45" evidence="7"/>
<organism evidence="8 9">
    <name type="scientific">Candidatus Seongchinamella marina</name>
    <dbReference type="NCBI Taxonomy" id="2518990"/>
    <lineage>
        <taxon>Bacteria</taxon>
        <taxon>Pseudomonadati</taxon>
        <taxon>Pseudomonadota</taxon>
        <taxon>Gammaproteobacteria</taxon>
        <taxon>Cellvibrionales</taxon>
        <taxon>Halieaceae</taxon>
        <taxon>Seongchinamella</taxon>
    </lineage>
</organism>
<dbReference type="InterPro" id="IPR050793">
    <property type="entry name" value="CMP-NeuNAc_synthase"/>
</dbReference>
<evidence type="ECO:0000256" key="4">
    <source>
        <dbReference type="ARBA" id="ARBA00022723"/>
    </source>
</evidence>
<accession>A0ABT3SRL0</accession>
<reference evidence="8" key="1">
    <citation type="submission" date="2019-02" db="EMBL/GenBank/DDBJ databases">
        <authorList>
            <person name="Li S.-H."/>
        </authorList>
    </citation>
    <scope>NUCLEOTIDE SEQUENCE</scope>
    <source>
        <strain evidence="8">IMCC8485</strain>
    </source>
</reference>
<dbReference type="InterPro" id="IPR036412">
    <property type="entry name" value="HAD-like_sf"/>
</dbReference>
<dbReference type="NCBIfam" id="TIGR01662">
    <property type="entry name" value="HAD-SF-IIIA"/>
    <property type="match status" value="1"/>
</dbReference>
<dbReference type="NCBIfam" id="TIGR01670">
    <property type="entry name" value="KdsC-phosphatas"/>
    <property type="match status" value="1"/>
</dbReference>
<comment type="caution">
    <text evidence="8">The sequence shown here is derived from an EMBL/GenBank/DDBJ whole genome shotgun (WGS) entry which is preliminary data.</text>
</comment>
<dbReference type="SFLD" id="SFLDG01138">
    <property type="entry name" value="C1.6.2:_Deoxy-d-mannose-octulo"/>
    <property type="match status" value="1"/>
</dbReference>
<dbReference type="Gene3D" id="3.40.50.1000">
    <property type="entry name" value="HAD superfamily/HAD-like"/>
    <property type="match status" value="1"/>
</dbReference>
<dbReference type="SFLD" id="SFLDG01136">
    <property type="entry name" value="C1.6:_Phosphoserine_Phosphatas"/>
    <property type="match status" value="1"/>
</dbReference>
<evidence type="ECO:0000256" key="5">
    <source>
        <dbReference type="ARBA" id="ARBA00022801"/>
    </source>
</evidence>
<dbReference type="GO" id="GO:0016787">
    <property type="term" value="F:hydrolase activity"/>
    <property type="evidence" value="ECO:0007669"/>
    <property type="project" value="UniProtKB-KW"/>
</dbReference>
<dbReference type="SFLD" id="SFLDS00003">
    <property type="entry name" value="Haloacid_Dehalogenase"/>
    <property type="match status" value="1"/>
</dbReference>
<dbReference type="InterPro" id="IPR023214">
    <property type="entry name" value="HAD_sf"/>
</dbReference>
<protein>
    <recommendedName>
        <fullName evidence="7">3-deoxy-D-manno-octulosonate 8-phosphate phosphatase KdsC</fullName>
        <ecNumber evidence="7">3.1.3.45</ecNumber>
    </recommendedName>
    <alternativeName>
        <fullName evidence="7">KDO 8-P phosphatase</fullName>
    </alternativeName>
</protein>
<gene>
    <name evidence="8" type="ORF">EYC87_02695</name>
</gene>
<dbReference type="PANTHER" id="PTHR21485:SF3">
    <property type="entry name" value="N-ACYLNEURAMINATE CYTIDYLYLTRANSFERASE"/>
    <property type="match status" value="1"/>
</dbReference>
<evidence type="ECO:0000256" key="6">
    <source>
        <dbReference type="ARBA" id="ARBA00022842"/>
    </source>
</evidence>
<comment type="catalytic activity">
    <reaction evidence="7">
        <text>3-deoxy-alpha-D-manno-2-octulosonate-8-phosphate + H2O = 3-deoxy-alpha-D-manno-oct-2-ulosonate + phosphate</text>
        <dbReference type="Rhea" id="RHEA:11500"/>
        <dbReference type="ChEBI" id="CHEBI:15377"/>
        <dbReference type="ChEBI" id="CHEBI:43474"/>
        <dbReference type="ChEBI" id="CHEBI:85985"/>
        <dbReference type="ChEBI" id="CHEBI:85986"/>
        <dbReference type="EC" id="3.1.3.45"/>
    </reaction>
</comment>
<keyword evidence="6 7" id="KW-0460">Magnesium</keyword>
<comment type="similarity">
    <text evidence="2 7">Belongs to the KdsC family.</text>
</comment>
<dbReference type="Proteomes" id="UP001143307">
    <property type="component" value="Unassembled WGS sequence"/>
</dbReference>
<keyword evidence="5 7" id="KW-0378">Hydrolase</keyword>
<keyword evidence="4 7" id="KW-0479">Metal-binding</keyword>
<name>A0ABT3SRL0_9GAMM</name>
<dbReference type="SUPFAM" id="SSF56784">
    <property type="entry name" value="HAD-like"/>
    <property type="match status" value="1"/>
</dbReference>
<comment type="function">
    <text evidence="7">Catalyzes the hydrolysis of 3-deoxy-D-manno-octulosonate 8-phosphate (KDO 8-P) to 3-deoxy-D-manno-octulosonate (KDO) and inorganic phosphate.</text>
</comment>
<evidence type="ECO:0000256" key="3">
    <source>
        <dbReference type="ARBA" id="ARBA00011881"/>
    </source>
</evidence>
<dbReference type="InterPro" id="IPR010023">
    <property type="entry name" value="KdsC_fam"/>
</dbReference>
<dbReference type="InterPro" id="IPR006549">
    <property type="entry name" value="HAD-SF_hydro_IIIA"/>
</dbReference>
<dbReference type="Pfam" id="PF08282">
    <property type="entry name" value="Hydrolase_3"/>
    <property type="match status" value="1"/>
</dbReference>
<dbReference type="PIRSF" id="PIRSF006118">
    <property type="entry name" value="KDO8-P_Ptase"/>
    <property type="match status" value="1"/>
</dbReference>
<evidence type="ECO:0000313" key="8">
    <source>
        <dbReference type="EMBL" id="MCX2972499.1"/>
    </source>
</evidence>